<comment type="caution">
    <text evidence="2">The sequence shown here is derived from an EMBL/GenBank/DDBJ whole genome shotgun (WGS) entry which is preliminary data.</text>
</comment>
<dbReference type="RefSeq" id="WP_204402164.1">
    <property type="nucleotide sequence ID" value="NZ_JAFBEE010000010.1"/>
</dbReference>
<organism evidence="2 3">
    <name type="scientific">Alkaliphilus hydrothermalis</name>
    <dbReference type="NCBI Taxonomy" id="1482730"/>
    <lineage>
        <taxon>Bacteria</taxon>
        <taxon>Bacillati</taxon>
        <taxon>Bacillota</taxon>
        <taxon>Clostridia</taxon>
        <taxon>Peptostreptococcales</taxon>
        <taxon>Natronincolaceae</taxon>
        <taxon>Alkaliphilus</taxon>
    </lineage>
</organism>
<proteinExistence type="predicted"/>
<reference evidence="2 3" key="1">
    <citation type="submission" date="2021-01" db="EMBL/GenBank/DDBJ databases">
        <title>Genomic Encyclopedia of Type Strains, Phase IV (KMG-IV): sequencing the most valuable type-strain genomes for metagenomic binning, comparative biology and taxonomic classification.</title>
        <authorList>
            <person name="Goeker M."/>
        </authorList>
    </citation>
    <scope>NUCLEOTIDE SEQUENCE [LARGE SCALE GENOMIC DNA]</scope>
    <source>
        <strain evidence="2 3">DSM 25890</strain>
    </source>
</reference>
<keyword evidence="1" id="KW-0472">Membrane</keyword>
<keyword evidence="1" id="KW-1133">Transmembrane helix</keyword>
<keyword evidence="3" id="KW-1185">Reference proteome</keyword>
<dbReference type="PANTHER" id="PTHR38468">
    <property type="entry name" value="SLL0939 PROTEIN"/>
    <property type="match status" value="1"/>
</dbReference>
<evidence type="ECO:0000313" key="3">
    <source>
        <dbReference type="Proteomes" id="UP001314796"/>
    </source>
</evidence>
<evidence type="ECO:0000313" key="2">
    <source>
        <dbReference type="EMBL" id="MBM7615221.1"/>
    </source>
</evidence>
<keyword evidence="1" id="KW-0812">Transmembrane</keyword>
<evidence type="ECO:0000256" key="1">
    <source>
        <dbReference type="SAM" id="Phobius"/>
    </source>
</evidence>
<accession>A0ABS2NQM1</accession>
<dbReference type="Pfam" id="PF07784">
    <property type="entry name" value="DUF1622"/>
    <property type="match status" value="1"/>
</dbReference>
<dbReference type="PANTHER" id="PTHR38468:SF1">
    <property type="entry name" value="SLL0939 PROTEIN"/>
    <property type="match status" value="1"/>
</dbReference>
<sequence length="134" mass="15388">MYHYMEEAIPMIVHLLEAMGVFVILVASFKAFFQYAKRGFNFTEDTIKIELAKALALALEFKLAGEILRTVTVRTINELIILASIVGVRILLTYVIHWEIKSDTAHCNEFFELKKKQCLIDEMDTESREKASAK</sequence>
<gene>
    <name evidence="2" type="ORF">JOC73_001783</name>
</gene>
<protein>
    <submittedName>
        <fullName evidence="2">Membrane protein</fullName>
    </submittedName>
</protein>
<dbReference type="Proteomes" id="UP001314796">
    <property type="component" value="Unassembled WGS sequence"/>
</dbReference>
<feature type="transmembrane region" description="Helical" evidence="1">
    <location>
        <begin position="12"/>
        <end position="33"/>
    </location>
</feature>
<feature type="transmembrane region" description="Helical" evidence="1">
    <location>
        <begin position="79"/>
        <end position="98"/>
    </location>
</feature>
<dbReference type="InterPro" id="IPR012427">
    <property type="entry name" value="DUF1622"/>
</dbReference>
<name>A0ABS2NQM1_9FIRM</name>
<dbReference type="EMBL" id="JAFBEE010000010">
    <property type="protein sequence ID" value="MBM7615221.1"/>
    <property type="molecule type" value="Genomic_DNA"/>
</dbReference>